<dbReference type="AlphaFoldDB" id="A0AA88UHV3"/>
<evidence type="ECO:0000313" key="5">
    <source>
        <dbReference type="Proteomes" id="UP001187471"/>
    </source>
</evidence>
<organism evidence="4 5">
    <name type="scientific">Escallonia rubra</name>
    <dbReference type="NCBI Taxonomy" id="112253"/>
    <lineage>
        <taxon>Eukaryota</taxon>
        <taxon>Viridiplantae</taxon>
        <taxon>Streptophyta</taxon>
        <taxon>Embryophyta</taxon>
        <taxon>Tracheophyta</taxon>
        <taxon>Spermatophyta</taxon>
        <taxon>Magnoliopsida</taxon>
        <taxon>eudicotyledons</taxon>
        <taxon>Gunneridae</taxon>
        <taxon>Pentapetalae</taxon>
        <taxon>asterids</taxon>
        <taxon>campanulids</taxon>
        <taxon>Escalloniales</taxon>
        <taxon>Escalloniaceae</taxon>
        <taxon>Escallonia</taxon>
    </lineage>
</organism>
<dbReference type="SMART" id="SM00101">
    <property type="entry name" value="14_3_3"/>
    <property type="match status" value="1"/>
</dbReference>
<evidence type="ECO:0000259" key="3">
    <source>
        <dbReference type="SMART" id="SM00101"/>
    </source>
</evidence>
<feature type="domain" description="14-3-3" evidence="3">
    <location>
        <begin position="7"/>
        <end position="228"/>
    </location>
</feature>
<comment type="caution">
    <text evidence="4">The sequence shown here is derived from an EMBL/GenBank/DDBJ whole genome shotgun (WGS) entry which is preliminary data.</text>
</comment>
<accession>A0AA88UHV3</accession>
<dbReference type="EMBL" id="JAVXUO010001145">
    <property type="protein sequence ID" value="KAK2985544.1"/>
    <property type="molecule type" value="Genomic_DNA"/>
</dbReference>
<dbReference type="InterPro" id="IPR000308">
    <property type="entry name" value="14-3-3"/>
</dbReference>
<sequence length="228" mass="25345">MMDNQKRCNHVFMAKLASEAERFGDMAKFMAELVVGLASEEELTKEERLLFSGAYEKVVALKREALLGVMDNGNGDLVKEYCSKLKAELLETCDTASRLVDTVIPRATSPESKAHCVMMRADFRRYMAEFLNGKERDEAVEKAAADYEAARGIATAELAANHYLTLGVMLNLAVFKHDCLGSTCEAIKIAKEALIESDFYTSESPRDPDVTAISSLLYQNHLLWSSLI</sequence>
<evidence type="ECO:0000313" key="4">
    <source>
        <dbReference type="EMBL" id="KAK2985544.1"/>
    </source>
</evidence>
<dbReference type="Pfam" id="PF00244">
    <property type="entry name" value="14-3-3"/>
    <property type="match status" value="1"/>
</dbReference>
<dbReference type="InterPro" id="IPR036815">
    <property type="entry name" value="14-3-3_dom_sf"/>
</dbReference>
<gene>
    <name evidence="4" type="ORF">RJ640_006431</name>
</gene>
<dbReference type="Gene3D" id="1.20.190.20">
    <property type="entry name" value="14-3-3 domain"/>
    <property type="match status" value="1"/>
</dbReference>
<evidence type="ECO:0000256" key="1">
    <source>
        <dbReference type="ARBA" id="ARBA00006141"/>
    </source>
</evidence>
<feature type="site" description="Interaction with phosphoserine on interacting protein" evidence="2">
    <location>
        <position position="63"/>
    </location>
</feature>
<comment type="similarity">
    <text evidence="1">Belongs to the 14-3-3 family.</text>
</comment>
<dbReference type="Proteomes" id="UP001187471">
    <property type="component" value="Unassembled WGS sequence"/>
</dbReference>
<dbReference type="SUPFAM" id="SSF48445">
    <property type="entry name" value="14-3-3 protein"/>
    <property type="match status" value="1"/>
</dbReference>
<evidence type="ECO:0000256" key="2">
    <source>
        <dbReference type="PIRSR" id="PIRSR000868-1"/>
    </source>
</evidence>
<protein>
    <recommendedName>
        <fullName evidence="3">14-3-3 domain-containing protein</fullName>
    </recommendedName>
</protein>
<dbReference type="PRINTS" id="PR00305">
    <property type="entry name" value="1433ZETA"/>
</dbReference>
<dbReference type="CDD" id="cd08774">
    <property type="entry name" value="14-3-3"/>
    <property type="match status" value="1"/>
</dbReference>
<name>A0AA88UHV3_9ASTE</name>
<keyword evidence="5" id="KW-1185">Reference proteome</keyword>
<feature type="site" description="Interaction with phosphoserine on interacting protein" evidence="2">
    <location>
        <position position="125"/>
    </location>
</feature>
<dbReference type="PANTHER" id="PTHR18860">
    <property type="entry name" value="14-3-3 PROTEIN"/>
    <property type="match status" value="1"/>
</dbReference>
<reference evidence="4" key="1">
    <citation type="submission" date="2022-12" db="EMBL/GenBank/DDBJ databases">
        <title>Draft genome assemblies for two species of Escallonia (Escalloniales).</title>
        <authorList>
            <person name="Chanderbali A."/>
            <person name="Dervinis C."/>
            <person name="Anghel I."/>
            <person name="Soltis D."/>
            <person name="Soltis P."/>
            <person name="Zapata F."/>
        </authorList>
    </citation>
    <scope>NUCLEOTIDE SEQUENCE</scope>
    <source>
        <strain evidence="4">UCBG92.1500</strain>
        <tissue evidence="4">Leaf</tissue>
    </source>
</reference>
<proteinExistence type="inferred from homology"/>
<dbReference type="PIRSF" id="PIRSF000868">
    <property type="entry name" value="14-3-3"/>
    <property type="match status" value="1"/>
</dbReference>
<dbReference type="InterPro" id="IPR023410">
    <property type="entry name" value="14-3-3_domain"/>
</dbReference>